<dbReference type="AlphaFoldDB" id="A0AA91PZV4"/>
<dbReference type="KEGG" id="clus:A9F13_08g01078"/>
<keyword evidence="1" id="KW-0812">Transmembrane</keyword>
<proteinExistence type="predicted"/>
<name>A0AA91PZV4_CLALS</name>
<sequence>MPSTAGLIFSTFLGVVTRRVQVQLVGKQYPRSWDRVTGYILSVGVFVGGYAVVDHFVERNRELLNRRLHQLRDQREQAAVFHEFDLDADHRITAPKRSSKFYDLLDKYGSAYK</sequence>
<gene>
    <name evidence="2" type="ORF">A9F13_08g01078</name>
</gene>
<comment type="caution">
    <text evidence="2">The sequence shown here is derived from an EMBL/GenBank/DDBJ whole genome shotgun (WGS) entry which is preliminary data.</text>
</comment>
<keyword evidence="1" id="KW-1133">Transmembrane helix</keyword>
<keyword evidence="1" id="KW-0472">Membrane</keyword>
<dbReference type="Proteomes" id="UP000195602">
    <property type="component" value="Unassembled WGS sequence"/>
</dbReference>
<evidence type="ECO:0000313" key="3">
    <source>
        <dbReference type="Proteomes" id="UP000195602"/>
    </source>
</evidence>
<feature type="transmembrane region" description="Helical" evidence="1">
    <location>
        <begin position="38"/>
        <end position="57"/>
    </location>
</feature>
<reference evidence="2 3" key="1">
    <citation type="submission" date="2017-04" db="EMBL/GenBank/DDBJ databases">
        <title>Draft genome of the yeast Clavispora lusitaniae type strain CBS 6936.</title>
        <authorList>
            <person name="Durrens P."/>
            <person name="Klopp C."/>
            <person name="Biteau N."/>
            <person name="Fitton-Ouhabi V."/>
            <person name="Dementhon K."/>
            <person name="Accoceberry I."/>
            <person name="Sherman D.J."/>
            <person name="Noel T."/>
        </authorList>
    </citation>
    <scope>NUCLEOTIDE SEQUENCE [LARGE SCALE GENOMIC DNA]</scope>
    <source>
        <strain evidence="2 3">CBS 6936</strain>
    </source>
</reference>
<accession>A0AA91PZV4</accession>
<organism evidence="2 3">
    <name type="scientific">Clavispora lusitaniae</name>
    <name type="common">Candida lusitaniae</name>
    <dbReference type="NCBI Taxonomy" id="36911"/>
    <lineage>
        <taxon>Eukaryota</taxon>
        <taxon>Fungi</taxon>
        <taxon>Dikarya</taxon>
        <taxon>Ascomycota</taxon>
        <taxon>Saccharomycotina</taxon>
        <taxon>Pichiomycetes</taxon>
        <taxon>Metschnikowiaceae</taxon>
        <taxon>Clavispora</taxon>
    </lineage>
</organism>
<evidence type="ECO:0000313" key="2">
    <source>
        <dbReference type="EMBL" id="OVF08411.1"/>
    </source>
</evidence>
<evidence type="ECO:0000256" key="1">
    <source>
        <dbReference type="SAM" id="Phobius"/>
    </source>
</evidence>
<protein>
    <submittedName>
        <fullName evidence="2">Uncharacterized protein</fullName>
    </submittedName>
</protein>
<dbReference type="EMBL" id="LYUB02000008">
    <property type="protein sequence ID" value="OVF08411.1"/>
    <property type="molecule type" value="Genomic_DNA"/>
</dbReference>